<dbReference type="OrthoDB" id="9791723at2"/>
<dbReference type="PANTHER" id="PTHR28047">
    <property type="entry name" value="PROTEIN DCG1"/>
    <property type="match status" value="1"/>
</dbReference>
<dbReference type="GO" id="GO:0047661">
    <property type="term" value="F:amino-acid racemase activity"/>
    <property type="evidence" value="ECO:0007669"/>
    <property type="project" value="InterPro"/>
</dbReference>
<evidence type="ECO:0000313" key="2">
    <source>
        <dbReference type="EMBL" id="SFH68804.1"/>
    </source>
</evidence>
<organism evidence="2 3">
    <name type="scientific">Albimonas pacifica</name>
    <dbReference type="NCBI Taxonomy" id="1114924"/>
    <lineage>
        <taxon>Bacteria</taxon>
        <taxon>Pseudomonadati</taxon>
        <taxon>Pseudomonadota</taxon>
        <taxon>Alphaproteobacteria</taxon>
        <taxon>Rhodobacterales</taxon>
        <taxon>Paracoccaceae</taxon>
        <taxon>Albimonas</taxon>
    </lineage>
</organism>
<reference evidence="2 3" key="1">
    <citation type="submission" date="2016-10" db="EMBL/GenBank/DDBJ databases">
        <authorList>
            <person name="de Groot N.N."/>
        </authorList>
    </citation>
    <scope>NUCLEOTIDE SEQUENCE [LARGE SCALE GENOMIC DNA]</scope>
    <source>
        <strain evidence="2 3">CGMCC 1.11030</strain>
    </source>
</reference>
<evidence type="ECO:0000313" key="3">
    <source>
        <dbReference type="Proteomes" id="UP000199377"/>
    </source>
</evidence>
<gene>
    <name evidence="2" type="ORF">SAMN05216258_101529</name>
</gene>
<dbReference type="InterPro" id="IPR053714">
    <property type="entry name" value="Iso_Racemase_Enz_sf"/>
</dbReference>
<dbReference type="Proteomes" id="UP000199377">
    <property type="component" value="Unassembled WGS sequence"/>
</dbReference>
<sequence length="223" mass="22461">MRLLIVNPNSTASMTRSIGAAARAVAGPGTEIAAVNPAGSPPAIQGAADGEAALPHLLALHAAETARLSPTAAIVACFDDTGVWELKASAPHPVIGIGEAGMMAAALRGRRFSVVTTLEVSVPVIAENAVRYGFGERCTKVRASGVPVLALEEDPEASARAVREEVLRAAAEDGIEAVVLGCAGMAHLADGMARDAGLPVIDGVAAAVRLAEALHGLPGMRAA</sequence>
<evidence type="ECO:0000256" key="1">
    <source>
        <dbReference type="ARBA" id="ARBA00038414"/>
    </source>
</evidence>
<accession>A0A1I3C2L8</accession>
<dbReference type="STRING" id="1114924.SAMN05216258_101529"/>
<comment type="similarity">
    <text evidence="1">Belongs to the HyuE racemase family.</text>
</comment>
<dbReference type="InterPro" id="IPR052186">
    <property type="entry name" value="Hydantoin_racemase-like"/>
</dbReference>
<dbReference type="Pfam" id="PF01177">
    <property type="entry name" value="Asp_Glu_race"/>
    <property type="match status" value="1"/>
</dbReference>
<keyword evidence="3" id="KW-1185">Reference proteome</keyword>
<name>A0A1I3C2L8_9RHOB</name>
<dbReference type="Gene3D" id="3.40.50.12500">
    <property type="match status" value="1"/>
</dbReference>
<dbReference type="EMBL" id="FOQH01000001">
    <property type="protein sequence ID" value="SFH68804.1"/>
    <property type="molecule type" value="Genomic_DNA"/>
</dbReference>
<proteinExistence type="inferred from homology"/>
<dbReference type="AlphaFoldDB" id="A0A1I3C2L8"/>
<protein>
    <submittedName>
        <fullName evidence="2">Allantoin racemase</fullName>
    </submittedName>
</protein>
<dbReference type="InterPro" id="IPR015942">
    <property type="entry name" value="Asp/Glu/hydantoin_racemase"/>
</dbReference>
<dbReference type="PANTHER" id="PTHR28047:SF5">
    <property type="entry name" value="PROTEIN DCG1"/>
    <property type="match status" value="1"/>
</dbReference>
<dbReference type="RefSeq" id="WP_092857516.1">
    <property type="nucleotide sequence ID" value="NZ_FOQH01000001.1"/>
</dbReference>